<name>A0A1Q2CQD5_9ACTN</name>
<feature type="transmembrane region" description="Helical" evidence="1">
    <location>
        <begin position="181"/>
        <end position="199"/>
    </location>
</feature>
<organism evidence="2 3">
    <name type="scientific">Tessaracoccus aquimaris</name>
    <dbReference type="NCBI Taxonomy" id="1332264"/>
    <lineage>
        <taxon>Bacteria</taxon>
        <taxon>Bacillati</taxon>
        <taxon>Actinomycetota</taxon>
        <taxon>Actinomycetes</taxon>
        <taxon>Propionibacteriales</taxon>
        <taxon>Propionibacteriaceae</taxon>
        <taxon>Tessaracoccus</taxon>
    </lineage>
</organism>
<dbReference type="STRING" id="1332264.BW730_12665"/>
<evidence type="ECO:0000256" key="1">
    <source>
        <dbReference type="SAM" id="Phobius"/>
    </source>
</evidence>
<dbReference type="AlphaFoldDB" id="A0A1Q2CQD5"/>
<keyword evidence="3" id="KW-1185">Reference proteome</keyword>
<evidence type="ECO:0000313" key="2">
    <source>
        <dbReference type="EMBL" id="AQP48230.1"/>
    </source>
</evidence>
<keyword evidence="1" id="KW-0812">Transmembrane</keyword>
<feature type="transmembrane region" description="Helical" evidence="1">
    <location>
        <begin position="20"/>
        <end position="41"/>
    </location>
</feature>
<accession>A0A1Q2CQD5</accession>
<protein>
    <recommendedName>
        <fullName evidence="4">Tissue inhibitor of metalloproteinase</fullName>
    </recommendedName>
</protein>
<dbReference type="KEGG" id="tes:BW730_12665"/>
<evidence type="ECO:0000313" key="3">
    <source>
        <dbReference type="Proteomes" id="UP000188145"/>
    </source>
</evidence>
<evidence type="ECO:0008006" key="4">
    <source>
        <dbReference type="Google" id="ProtNLM"/>
    </source>
</evidence>
<proteinExistence type="predicted"/>
<dbReference type="InterPro" id="IPR008993">
    <property type="entry name" value="TIMP-like_OB-fold"/>
</dbReference>
<keyword evidence="1" id="KW-0472">Membrane</keyword>
<dbReference type="Gene3D" id="2.40.50.120">
    <property type="match status" value="1"/>
</dbReference>
<dbReference type="EMBL" id="CP019606">
    <property type="protein sequence ID" value="AQP48230.1"/>
    <property type="molecule type" value="Genomic_DNA"/>
</dbReference>
<keyword evidence="1" id="KW-1133">Transmembrane helix</keyword>
<gene>
    <name evidence="2" type="ORF">BW730_12665</name>
</gene>
<reference evidence="3" key="1">
    <citation type="submission" date="2017-02" db="EMBL/GenBank/DDBJ databases">
        <title>Tessaracoccus aquaemaris sp. nov., isolated from the intestine of a Korean rockfish, Sebastes schlegelii, in a marine aquaculture pond.</title>
        <authorList>
            <person name="Tak E.J."/>
            <person name="Bae J.-W."/>
        </authorList>
    </citation>
    <scope>NUCLEOTIDE SEQUENCE [LARGE SCALE GENOMIC DNA]</scope>
    <source>
        <strain evidence="3">NSG39</strain>
    </source>
</reference>
<sequence length="201" mass="21378">MTNMTADPRPRTATRLAGRWAAWLTGLMLALTCVGVLQVSYAPTAAACSCKPFTTDELMDEVDLIAQVRVLSAGVSPSDRYAGEYEVALLEVWKGEQSPTVTMETNFQGTACGLGELKVGEELRLWGFEHDGTYGASWCGLPSEPADQVDAALESRFGEPWAPETIATPTPVSGFDGLSDVLPPLAIGIVAALALFLLVRG</sequence>
<dbReference type="Proteomes" id="UP000188145">
    <property type="component" value="Chromosome"/>
</dbReference>
<dbReference type="SUPFAM" id="SSF50242">
    <property type="entry name" value="TIMP-like"/>
    <property type="match status" value="1"/>
</dbReference>